<reference evidence="1 4" key="1">
    <citation type="submission" date="2023-07" db="EMBL/GenBank/DDBJ databases">
        <authorList>
            <person name="Peeters C."/>
        </authorList>
    </citation>
    <scope>NUCLEOTIDE SEQUENCE</scope>
    <source>
        <strain evidence="2 4">R-77569</strain>
        <strain evidence="1">R-77591</strain>
    </source>
</reference>
<name>A0AAD2ENA0_9RALS</name>
<dbReference type="Proteomes" id="UP001190452">
    <property type="component" value="Unassembled WGS sequence"/>
</dbReference>
<comment type="caution">
    <text evidence="1">The sequence shown here is derived from an EMBL/GenBank/DDBJ whole genome shotgun (WGS) entry which is preliminary data.</text>
</comment>
<keyword evidence="4" id="KW-1185">Reference proteome</keyword>
<dbReference type="Proteomes" id="UP001190002">
    <property type="component" value="Unassembled WGS sequence"/>
</dbReference>
<evidence type="ECO:0000313" key="2">
    <source>
        <dbReference type="EMBL" id="CAJ0879480.1"/>
    </source>
</evidence>
<evidence type="ECO:0000313" key="1">
    <source>
        <dbReference type="EMBL" id="CAJ0697238.1"/>
    </source>
</evidence>
<evidence type="ECO:0000313" key="3">
    <source>
        <dbReference type="Proteomes" id="UP001190002"/>
    </source>
</evidence>
<evidence type="ECO:0000313" key="4">
    <source>
        <dbReference type="Proteomes" id="UP001190452"/>
    </source>
</evidence>
<organism evidence="1 3">
    <name type="scientific">Ralstonia mannitolilytica</name>
    <dbReference type="NCBI Taxonomy" id="105219"/>
    <lineage>
        <taxon>Bacteria</taxon>
        <taxon>Pseudomonadati</taxon>
        <taxon>Pseudomonadota</taxon>
        <taxon>Betaproteobacteria</taxon>
        <taxon>Burkholderiales</taxon>
        <taxon>Burkholderiaceae</taxon>
        <taxon>Ralstonia</taxon>
    </lineage>
</organism>
<proteinExistence type="predicted"/>
<protein>
    <submittedName>
        <fullName evidence="1">Uncharacterized protein</fullName>
    </submittedName>
</protein>
<sequence length="925" mass="102434">MYALEHGLDAETLSKVAIGLKRSLTVDGRLSSHWLLWVVYATELGYDYDGEEYWPSFEQRTPQWNWRIDRRGMLRQWFHKFRKSFGGALPTGPWATQFSIISWPITHAILPKDLQVQLARLIYDERYLIAEFIDAQPEEVGKLVAASAYEASARLRNFLEQPVLAGRIVLGLLGAAGQSANYWLQPETIQRILIDLERHSHAKAWLRAARSTVQSAKIKLASPARVPTAPRATVEASAANEEKVALKSVTPQLLLLREDDDRWTPVIEVPSFRAIAGMNPRFATLLRSSRAKVQGTTAGWSAPGWLLYGPHKKKLAKWPSHNTSLVQLEHTDKALEYLLRSECRIEAAQCWLFRVRPDGSAAEAPSRTIHSDTQYILLYHATDGAESPFPSIHVDCDGISALAVTVTSETPADALRFLSTHHLKVERHLRIWPVGTPPRRWSADGNAVWLRGETPTLALCHDANCQTLTMTLAGQLPVTVGPIAAKQPIFFALQDLSIGSHILSVTARYSAQYSDGGQQVLTSNAALSILIRAPQEWVPGDISHRGFIVSCDQVEPTLDALLAGRLSISIAGPRGREVNCSLELMDSSGTVLSSEPIGTVCLPAKRTDFDARLQGHLKGIEDPIHYSTASQSRLVFDGGDLGVFRQGLKHTALPLRWCIKKGKMLELRLVNDGDNELPTEITFYPFERANSPTNITADQTESGLHPEGNGGLYVASCGELRASIVASVWRKAGLDGLAIHPSFGTDLAEPSALERLLNNLRDWYGARAFGPLANQRRDIVVSDLRNHLFERLCGRRWAALERQVQNLGLTAELRKSLEEEAVHKKLSFGIALSNGWSEIMTDSFSETSQRFHKCAERYQVCADADITATALRLAAQPADIVRSFGPDLTDRLGAVKTMPEMVRASRLLVILSGDNGRANIERWTS</sequence>
<dbReference type="AlphaFoldDB" id="A0AAD2ENA0"/>
<gene>
    <name evidence="2" type="ORF">R77569_03082</name>
    <name evidence="1" type="ORF">R77591_04750</name>
</gene>
<dbReference type="EMBL" id="CAUDKV010000013">
    <property type="protein sequence ID" value="CAJ0879480.1"/>
    <property type="molecule type" value="Genomic_DNA"/>
</dbReference>
<dbReference type="EMBL" id="CATVXE010000032">
    <property type="protein sequence ID" value="CAJ0697238.1"/>
    <property type="molecule type" value="Genomic_DNA"/>
</dbReference>
<accession>A0AAD2ENA0</accession>